<evidence type="ECO:0000256" key="3">
    <source>
        <dbReference type="ARBA" id="ARBA00022801"/>
    </source>
</evidence>
<feature type="active site" description="Charge relay system" evidence="5">
    <location>
        <position position="464"/>
    </location>
</feature>
<dbReference type="PRINTS" id="PR00723">
    <property type="entry name" value="SUBTILISIN"/>
</dbReference>
<dbReference type="Pfam" id="PF00082">
    <property type="entry name" value="Peptidase_S8"/>
    <property type="match status" value="1"/>
</dbReference>
<evidence type="ECO:0000259" key="7">
    <source>
        <dbReference type="Pfam" id="PF00082"/>
    </source>
</evidence>
<gene>
    <name evidence="8" type="ORF">SAMN06265377_1333</name>
</gene>
<keyword evidence="9" id="KW-1185">Reference proteome</keyword>
<keyword evidence="4 5" id="KW-0720">Serine protease</keyword>
<evidence type="ECO:0000256" key="4">
    <source>
        <dbReference type="ARBA" id="ARBA00022825"/>
    </source>
</evidence>
<dbReference type="RefSeq" id="WP_097045014.1">
    <property type="nucleotide sequence ID" value="NZ_OBEH01000002.1"/>
</dbReference>
<evidence type="ECO:0000313" key="8">
    <source>
        <dbReference type="EMBL" id="SNY99523.1"/>
    </source>
</evidence>
<dbReference type="EMBL" id="OBEH01000002">
    <property type="protein sequence ID" value="SNY99523.1"/>
    <property type="molecule type" value="Genomic_DNA"/>
</dbReference>
<feature type="domain" description="Peptidase S8/S53" evidence="7">
    <location>
        <begin position="63"/>
        <end position="496"/>
    </location>
</feature>
<evidence type="ECO:0000313" key="9">
    <source>
        <dbReference type="Proteomes" id="UP000219048"/>
    </source>
</evidence>
<evidence type="ECO:0000256" key="5">
    <source>
        <dbReference type="PROSITE-ProRule" id="PRU01240"/>
    </source>
</evidence>
<dbReference type="PROSITE" id="PS51257">
    <property type="entry name" value="PROKAR_LIPOPROTEIN"/>
    <property type="match status" value="1"/>
</dbReference>
<proteinExistence type="inferred from homology"/>
<dbReference type="InterPro" id="IPR051048">
    <property type="entry name" value="Peptidase_S8/S53_subtilisin"/>
</dbReference>
<comment type="similarity">
    <text evidence="1 5">Belongs to the peptidase S8 family.</text>
</comment>
<dbReference type="PANTHER" id="PTHR43399:SF4">
    <property type="entry name" value="CELL WALL-ASSOCIATED PROTEASE"/>
    <property type="match status" value="1"/>
</dbReference>
<evidence type="ECO:0000256" key="2">
    <source>
        <dbReference type="ARBA" id="ARBA00022670"/>
    </source>
</evidence>
<dbReference type="SUPFAM" id="SSF52743">
    <property type="entry name" value="Subtilisin-like"/>
    <property type="match status" value="1"/>
</dbReference>
<keyword evidence="2 5" id="KW-0645">Protease</keyword>
<dbReference type="Proteomes" id="UP000219048">
    <property type="component" value="Unassembled WGS sequence"/>
</dbReference>
<dbReference type="InterPro" id="IPR015500">
    <property type="entry name" value="Peptidase_S8_subtilisin-rel"/>
</dbReference>
<reference evidence="9" key="1">
    <citation type="submission" date="2017-09" db="EMBL/GenBank/DDBJ databases">
        <authorList>
            <person name="Varghese N."/>
            <person name="Submissions S."/>
        </authorList>
    </citation>
    <scope>NUCLEOTIDE SEQUENCE [LARGE SCALE GENOMIC DNA]</scope>
    <source>
        <strain evidence="9">DSM 25885</strain>
    </source>
</reference>
<evidence type="ECO:0000256" key="6">
    <source>
        <dbReference type="SAM" id="SignalP"/>
    </source>
</evidence>
<dbReference type="AlphaFoldDB" id="A0A285MS65"/>
<dbReference type="OrthoDB" id="9798386at2"/>
<protein>
    <submittedName>
        <fullName evidence="8">Subtilase family protein</fullName>
    </submittedName>
</protein>
<keyword evidence="6" id="KW-0732">Signal</keyword>
<evidence type="ECO:0000256" key="1">
    <source>
        <dbReference type="ARBA" id="ARBA00011073"/>
    </source>
</evidence>
<sequence>MTRIHKTLTIPLIVLIIGASQACAKRQNQSSEQTGWQLLDRELDSIPGISLEKAYRATIRPNGQEIVVALIDSPIDLDHPDLKQQFWVNGDEIPNNQIDDDGNGYVDDVHGWNYLGYGDGKTLQFANYDYVRAIRRLSPKFEGLDSTLIKDTDSIENRVYRRALELMEADIPDIEGELGYYTEELVNFRESTKLFEAAYDPITGLFNESTLDSMEPKTEREKELLPIAKDFAYYGWYPSLMENFKNQGEMRKIVCANLDTIPRALIGDDIYDLSDIRGNPIVDAPEGWITHATQVAGVIAATRDNGTGIKGVSNAIRIMPLVIFPERGHETDKDLANAIRYAVDNGAKIINYSHGKYFVERPDFIWDAIKYAEEHGVLVVTAAGNVPKDIDVKENSPYPIDNPGNGPELATNLLRVGASGKSFKWPKTSWGSYGRKNVDMFAPGQRMLTTNSGDRPYFTVGGSSLSCALTSGVAALLWSQYPDLDHRQVKTILMISGNRVHRKVDIGDDVFVNFEELSATGRILNAHTALLLGREASSLD</sequence>
<feature type="active site" description="Charge relay system" evidence="5">
    <location>
        <position position="72"/>
    </location>
</feature>
<dbReference type="PANTHER" id="PTHR43399">
    <property type="entry name" value="SUBTILISIN-RELATED"/>
    <property type="match status" value="1"/>
</dbReference>
<keyword evidence="3 5" id="KW-0378">Hydrolase</keyword>
<organism evidence="8 9">
    <name type="scientific">Flagellimonas pacifica</name>
    <dbReference type="NCBI Taxonomy" id="1247520"/>
    <lineage>
        <taxon>Bacteria</taxon>
        <taxon>Pseudomonadati</taxon>
        <taxon>Bacteroidota</taxon>
        <taxon>Flavobacteriia</taxon>
        <taxon>Flavobacteriales</taxon>
        <taxon>Flavobacteriaceae</taxon>
        <taxon>Flagellimonas</taxon>
    </lineage>
</organism>
<feature type="chain" id="PRO_5013261687" evidence="6">
    <location>
        <begin position="25"/>
        <end position="540"/>
    </location>
</feature>
<feature type="signal peptide" evidence="6">
    <location>
        <begin position="1"/>
        <end position="24"/>
    </location>
</feature>
<dbReference type="InterPro" id="IPR036852">
    <property type="entry name" value="Peptidase_S8/S53_dom_sf"/>
</dbReference>
<dbReference type="InterPro" id="IPR000209">
    <property type="entry name" value="Peptidase_S8/S53_dom"/>
</dbReference>
<name>A0A285MS65_9FLAO</name>
<accession>A0A285MS65</accession>
<dbReference type="PROSITE" id="PS51892">
    <property type="entry name" value="SUBTILASE"/>
    <property type="match status" value="1"/>
</dbReference>
<dbReference type="GO" id="GO:0004252">
    <property type="term" value="F:serine-type endopeptidase activity"/>
    <property type="evidence" value="ECO:0007669"/>
    <property type="project" value="UniProtKB-UniRule"/>
</dbReference>
<dbReference type="GO" id="GO:0006508">
    <property type="term" value="P:proteolysis"/>
    <property type="evidence" value="ECO:0007669"/>
    <property type="project" value="UniProtKB-KW"/>
</dbReference>
<dbReference type="Gene3D" id="3.40.50.200">
    <property type="entry name" value="Peptidase S8/S53 domain"/>
    <property type="match status" value="2"/>
</dbReference>
<feature type="active site" description="Charge relay system" evidence="5">
    <location>
        <position position="291"/>
    </location>
</feature>